<evidence type="ECO:0000313" key="2">
    <source>
        <dbReference type="Proteomes" id="UP000256269"/>
    </source>
</evidence>
<comment type="caution">
    <text evidence="1">The sequence shown here is derived from an EMBL/GenBank/DDBJ whole genome shotgun (WGS) entry which is preliminary data.</text>
</comment>
<sequence length="154" mass="16148">MSLSTRPLPVDYDSMSLDQSAAGTDSTGLTALDEAECLRLLASVPLGRIAVTDRAMPSVLPVYFLLRGRAVLLRVSGAGRLAAATRAAVVAFEADEMGPTGGWSVLGIGRTRSVRPDERAAASGLRRWGSGDQDRFVAVGLEVLTGRRLPPPSG</sequence>
<dbReference type="Pfam" id="PF12900">
    <property type="entry name" value="Pyridox_ox_2"/>
    <property type="match status" value="1"/>
</dbReference>
<reference evidence="1 2" key="1">
    <citation type="submission" date="2018-08" db="EMBL/GenBank/DDBJ databases">
        <title>Genomic Encyclopedia of Archaeal and Bacterial Type Strains, Phase II (KMG-II): from individual species to whole genera.</title>
        <authorList>
            <person name="Goeker M."/>
        </authorList>
    </citation>
    <scope>NUCLEOTIDE SEQUENCE [LARGE SCALE GENOMIC DNA]</scope>
    <source>
        <strain evidence="1 2">DSM 45791</strain>
    </source>
</reference>
<dbReference type="Gene3D" id="2.30.110.10">
    <property type="entry name" value="Electron Transport, Fmn-binding Protein, Chain A"/>
    <property type="match status" value="1"/>
</dbReference>
<dbReference type="InterPro" id="IPR024747">
    <property type="entry name" value="Pyridox_Oxase-rel"/>
</dbReference>
<dbReference type="InterPro" id="IPR012349">
    <property type="entry name" value="Split_barrel_FMN-bd"/>
</dbReference>
<gene>
    <name evidence="1" type="ORF">BCF44_118119</name>
</gene>
<dbReference type="Proteomes" id="UP000256269">
    <property type="component" value="Unassembled WGS sequence"/>
</dbReference>
<organism evidence="1 2">
    <name type="scientific">Kutzneria buriramensis</name>
    <dbReference type="NCBI Taxonomy" id="1045776"/>
    <lineage>
        <taxon>Bacteria</taxon>
        <taxon>Bacillati</taxon>
        <taxon>Actinomycetota</taxon>
        <taxon>Actinomycetes</taxon>
        <taxon>Pseudonocardiales</taxon>
        <taxon>Pseudonocardiaceae</taxon>
        <taxon>Kutzneria</taxon>
    </lineage>
</organism>
<accession>A0A3E0GYR1</accession>
<dbReference type="EMBL" id="QUNO01000018">
    <property type="protein sequence ID" value="REH35259.1"/>
    <property type="molecule type" value="Genomic_DNA"/>
</dbReference>
<name>A0A3E0GYR1_9PSEU</name>
<proteinExistence type="predicted"/>
<dbReference type="AlphaFoldDB" id="A0A3E0GYR1"/>
<dbReference type="SUPFAM" id="SSF50475">
    <property type="entry name" value="FMN-binding split barrel"/>
    <property type="match status" value="1"/>
</dbReference>
<keyword evidence="2" id="KW-1185">Reference proteome</keyword>
<evidence type="ECO:0000313" key="1">
    <source>
        <dbReference type="EMBL" id="REH35259.1"/>
    </source>
</evidence>
<protein>
    <submittedName>
        <fullName evidence="1">Pyridoxamine 5'-phosphate oxidase-like protein</fullName>
    </submittedName>
</protein>